<feature type="domain" description="GFO/IDH/MocA-like oxidoreductase" evidence="2">
    <location>
        <begin position="133"/>
        <end position="257"/>
    </location>
</feature>
<dbReference type="Pfam" id="PF01408">
    <property type="entry name" value="GFO_IDH_MocA"/>
    <property type="match status" value="1"/>
</dbReference>
<dbReference type="InterPro" id="IPR000683">
    <property type="entry name" value="Gfo/Idh/MocA-like_OxRdtase_N"/>
</dbReference>
<keyword evidence="4" id="KW-1185">Reference proteome</keyword>
<dbReference type="Proteomes" id="UP001215216">
    <property type="component" value="Chromosome"/>
</dbReference>
<feature type="domain" description="Gfo/Idh/MocA-like oxidoreductase N-terminal" evidence="1">
    <location>
        <begin position="6"/>
        <end position="117"/>
    </location>
</feature>
<protein>
    <submittedName>
        <fullName evidence="3">Gfo/Idh/MocA family oxidoreductase</fullName>
    </submittedName>
</protein>
<dbReference type="InterPro" id="IPR055170">
    <property type="entry name" value="GFO_IDH_MocA-like_dom"/>
</dbReference>
<dbReference type="RefSeq" id="WP_278012179.1">
    <property type="nucleotide sequence ID" value="NZ_CP121208.1"/>
</dbReference>
<name>A0ABY8FYW8_9ACTO</name>
<evidence type="ECO:0000313" key="4">
    <source>
        <dbReference type="Proteomes" id="UP001215216"/>
    </source>
</evidence>
<dbReference type="SUPFAM" id="SSF51735">
    <property type="entry name" value="NAD(P)-binding Rossmann-fold domains"/>
    <property type="match status" value="1"/>
</dbReference>
<evidence type="ECO:0000259" key="1">
    <source>
        <dbReference type="Pfam" id="PF01408"/>
    </source>
</evidence>
<dbReference type="Pfam" id="PF22725">
    <property type="entry name" value="GFO_IDH_MocA_C3"/>
    <property type="match status" value="1"/>
</dbReference>
<organism evidence="3 4">
    <name type="scientific">Arcanobacterium canis</name>
    <dbReference type="NCBI Taxonomy" id="999183"/>
    <lineage>
        <taxon>Bacteria</taxon>
        <taxon>Bacillati</taxon>
        <taxon>Actinomycetota</taxon>
        <taxon>Actinomycetes</taxon>
        <taxon>Actinomycetales</taxon>
        <taxon>Actinomycetaceae</taxon>
        <taxon>Arcanobacterium</taxon>
    </lineage>
</organism>
<dbReference type="SUPFAM" id="SSF55347">
    <property type="entry name" value="Glyceraldehyde-3-phosphate dehydrogenase-like, C-terminal domain"/>
    <property type="match status" value="1"/>
</dbReference>
<dbReference type="InterPro" id="IPR036291">
    <property type="entry name" value="NAD(P)-bd_dom_sf"/>
</dbReference>
<dbReference type="PANTHER" id="PTHR43249">
    <property type="entry name" value="UDP-N-ACETYL-2-AMINO-2-DEOXY-D-GLUCURONATE OXIDASE"/>
    <property type="match status" value="1"/>
</dbReference>
<reference evidence="3 4" key="1">
    <citation type="submission" date="2023-03" db="EMBL/GenBank/DDBJ databases">
        <title>Complete genome of Arcanobacterium canis strain DSM 25104 isolated in 2010 from a canine otitis externa in Germany.</title>
        <authorList>
            <person name="Borowiak M."/>
            <person name="Kreitlow A."/>
            <person name="Malorny B."/>
            <person name="Laemmler C."/>
            <person name="Prenger-Berninghoff E."/>
            <person name="Ploetz M."/>
            <person name="Abdulmawjood A."/>
        </authorList>
    </citation>
    <scope>NUCLEOTIDE SEQUENCE [LARGE SCALE GENOMIC DNA]</scope>
    <source>
        <strain evidence="3 4">DSM 25104</strain>
    </source>
</reference>
<dbReference type="InterPro" id="IPR052515">
    <property type="entry name" value="Gfo/Idh/MocA_Oxidoreductase"/>
</dbReference>
<dbReference type="EMBL" id="CP121208">
    <property type="protein sequence ID" value="WFM82753.1"/>
    <property type="molecule type" value="Genomic_DNA"/>
</dbReference>
<evidence type="ECO:0000259" key="2">
    <source>
        <dbReference type="Pfam" id="PF22725"/>
    </source>
</evidence>
<dbReference type="Gene3D" id="3.40.50.720">
    <property type="entry name" value="NAD(P)-binding Rossmann-like Domain"/>
    <property type="match status" value="1"/>
</dbReference>
<gene>
    <name evidence="3" type="ORF">P7079_04920</name>
</gene>
<accession>A0ABY8FYW8</accession>
<dbReference type="PANTHER" id="PTHR43249:SF1">
    <property type="entry name" value="D-GLUCOSIDE 3-DEHYDROGENASE"/>
    <property type="match status" value="1"/>
</dbReference>
<proteinExistence type="predicted"/>
<sequence>MTQKVRLGIIGHGAEGTMYSKFLTEGRVPEMEIGAICDILPEKKEAADSYGVPFFTDYIEMLDSGTVDAIVTCVPHYLHPEMGIEALKRKIHTLIEKPVGVYTKQAREVIEFAQNTPDVKCGVFFNQRTNPLYRDLKALIDSGELGSLRHTSWIITTWWRPQGYYNQSEWRATWGGEGGGVLVNQAPHQLDLWQWLCGAPKSVFAKAAYGYRRDIVVEDEVNALADFGNGATGTFITSTNDLPGTDRLEILFDRGKIVVENSDTVHITRLVDDERVLSDKMGMEEIVALFTGKLDRESLMSTETKTYESVWGGQHVEVLKNFAAQILHDADPLAPIADGIYGVALANAIHLSSWTGTEVSLENFDEDLYLELLNERIEAEGKFESRK</sequence>
<dbReference type="Gene3D" id="3.30.360.10">
    <property type="entry name" value="Dihydrodipicolinate Reductase, domain 2"/>
    <property type="match status" value="1"/>
</dbReference>
<evidence type="ECO:0000313" key="3">
    <source>
        <dbReference type="EMBL" id="WFM82753.1"/>
    </source>
</evidence>